<dbReference type="Pfam" id="PF01614">
    <property type="entry name" value="IclR_C"/>
    <property type="match status" value="1"/>
</dbReference>
<feature type="domain" description="IclR-ED" evidence="5">
    <location>
        <begin position="75"/>
        <end position="262"/>
    </location>
</feature>
<dbReference type="RefSeq" id="WP_090730467.1">
    <property type="nucleotide sequence ID" value="NZ_FNYQ01000012.1"/>
</dbReference>
<dbReference type="InterPro" id="IPR029016">
    <property type="entry name" value="GAF-like_dom_sf"/>
</dbReference>
<evidence type="ECO:0000256" key="3">
    <source>
        <dbReference type="ARBA" id="ARBA00023163"/>
    </source>
</evidence>
<sequence length="273" mass="30733">MSSERDTEYKTVRGLTRGLQILNALNRVDGGASPAKLAELTGLHRTTVRRLLETLQDEGYVRRSESDDSFRLGLKVRELSEGFRDEQWISALAAPLLAELLQEVVWPTDLCTLDVDAMVVRETTHRFSRLSFHRSMVGRRLPMLLTATGLAYLAFCPDAERERIVELLASRDDEQGRLARDRSGLDNLLRRTRHRGYGENYGSWNSEERIAAIAVPICGEQRVYGCINLVYVAKAMTIEQAAKRYLPALQRFAATVEQGIREREQAGPALAGN</sequence>
<dbReference type="SUPFAM" id="SSF55781">
    <property type="entry name" value="GAF domain-like"/>
    <property type="match status" value="1"/>
</dbReference>
<dbReference type="OrthoDB" id="9807558at2"/>
<dbReference type="Gene3D" id="3.30.450.40">
    <property type="match status" value="1"/>
</dbReference>
<evidence type="ECO:0000259" key="5">
    <source>
        <dbReference type="PROSITE" id="PS51078"/>
    </source>
</evidence>
<evidence type="ECO:0000313" key="6">
    <source>
        <dbReference type="EMBL" id="SEI61994.1"/>
    </source>
</evidence>
<dbReference type="SMART" id="SM00346">
    <property type="entry name" value="HTH_ICLR"/>
    <property type="match status" value="1"/>
</dbReference>
<dbReference type="GO" id="GO:0045892">
    <property type="term" value="P:negative regulation of DNA-templated transcription"/>
    <property type="evidence" value="ECO:0007669"/>
    <property type="project" value="TreeGrafter"/>
</dbReference>
<evidence type="ECO:0000256" key="2">
    <source>
        <dbReference type="ARBA" id="ARBA00023125"/>
    </source>
</evidence>
<dbReference type="InterPro" id="IPR036388">
    <property type="entry name" value="WH-like_DNA-bd_sf"/>
</dbReference>
<dbReference type="SUPFAM" id="SSF46785">
    <property type="entry name" value="Winged helix' DNA-binding domain"/>
    <property type="match status" value="1"/>
</dbReference>
<dbReference type="PROSITE" id="PS51077">
    <property type="entry name" value="HTH_ICLR"/>
    <property type="match status" value="1"/>
</dbReference>
<keyword evidence="1" id="KW-0805">Transcription regulation</keyword>
<protein>
    <submittedName>
        <fullName evidence="6">Transcriptional regulator, IclR family</fullName>
    </submittedName>
</protein>
<dbReference type="Gene3D" id="1.10.10.10">
    <property type="entry name" value="Winged helix-like DNA-binding domain superfamily/Winged helix DNA-binding domain"/>
    <property type="match status" value="1"/>
</dbReference>
<dbReference type="InterPro" id="IPR014757">
    <property type="entry name" value="Tscrpt_reg_IclR_C"/>
</dbReference>
<evidence type="ECO:0000256" key="1">
    <source>
        <dbReference type="ARBA" id="ARBA00023015"/>
    </source>
</evidence>
<evidence type="ECO:0000259" key="4">
    <source>
        <dbReference type="PROSITE" id="PS51077"/>
    </source>
</evidence>
<dbReference type="InterPro" id="IPR005471">
    <property type="entry name" value="Tscrpt_reg_IclR_N"/>
</dbReference>
<name>A0A1H6S7X8_9GAMM</name>
<proteinExistence type="predicted"/>
<dbReference type="GO" id="GO:0003677">
    <property type="term" value="F:DNA binding"/>
    <property type="evidence" value="ECO:0007669"/>
    <property type="project" value="UniProtKB-KW"/>
</dbReference>
<keyword evidence="3" id="KW-0804">Transcription</keyword>
<dbReference type="InterPro" id="IPR050707">
    <property type="entry name" value="HTH_MetabolicPath_Reg"/>
</dbReference>
<dbReference type="PANTHER" id="PTHR30136:SF23">
    <property type="entry name" value="DNA-BINDING TRANSCRIPTIONAL ACTIVATOR MHPR"/>
    <property type="match status" value="1"/>
</dbReference>
<dbReference type="PROSITE" id="PS51078">
    <property type="entry name" value="ICLR_ED"/>
    <property type="match status" value="1"/>
</dbReference>
<feature type="domain" description="HTH iclR-type" evidence="4">
    <location>
        <begin position="12"/>
        <end position="74"/>
    </location>
</feature>
<reference evidence="6 7" key="1">
    <citation type="submission" date="2016-10" db="EMBL/GenBank/DDBJ databases">
        <authorList>
            <person name="de Groot N.N."/>
        </authorList>
    </citation>
    <scope>NUCLEOTIDE SEQUENCE [LARGE SCALE GENOMIC DNA]</scope>
    <source>
        <strain evidence="6 7">DSM 373</strain>
    </source>
</reference>
<dbReference type="EMBL" id="FNYQ01000012">
    <property type="protein sequence ID" value="SEI61994.1"/>
    <property type="molecule type" value="Genomic_DNA"/>
</dbReference>
<dbReference type="GO" id="GO:0003700">
    <property type="term" value="F:DNA-binding transcription factor activity"/>
    <property type="evidence" value="ECO:0007669"/>
    <property type="project" value="TreeGrafter"/>
</dbReference>
<gene>
    <name evidence="6" type="ORF">SAMN04244572_01077</name>
</gene>
<organism evidence="6 7">
    <name type="scientific">Azotobacter beijerinckii</name>
    <dbReference type="NCBI Taxonomy" id="170623"/>
    <lineage>
        <taxon>Bacteria</taxon>
        <taxon>Pseudomonadati</taxon>
        <taxon>Pseudomonadota</taxon>
        <taxon>Gammaproteobacteria</taxon>
        <taxon>Pseudomonadales</taxon>
        <taxon>Pseudomonadaceae</taxon>
        <taxon>Azotobacter</taxon>
    </lineage>
</organism>
<dbReference type="NCBIfam" id="NF007341">
    <property type="entry name" value="PRK09834.1-3"/>
    <property type="match status" value="1"/>
</dbReference>
<keyword evidence="2" id="KW-0238">DNA-binding</keyword>
<evidence type="ECO:0000313" key="7">
    <source>
        <dbReference type="Proteomes" id="UP000199250"/>
    </source>
</evidence>
<dbReference type="PANTHER" id="PTHR30136">
    <property type="entry name" value="HELIX-TURN-HELIX TRANSCRIPTIONAL REGULATOR, ICLR FAMILY"/>
    <property type="match status" value="1"/>
</dbReference>
<dbReference type="AlphaFoldDB" id="A0A1H6S7X8"/>
<accession>A0A1H6S7X8</accession>
<dbReference type="InterPro" id="IPR036390">
    <property type="entry name" value="WH_DNA-bd_sf"/>
</dbReference>
<dbReference type="Proteomes" id="UP000199250">
    <property type="component" value="Unassembled WGS sequence"/>
</dbReference>
<dbReference type="Pfam" id="PF09339">
    <property type="entry name" value="HTH_IclR"/>
    <property type="match status" value="1"/>
</dbReference>